<sequence length="99" mass="10661">MATAIVLHNQSLLDFAIQHTGSAQNAFEIAMANNMSLTDQLTAGAELTVPGTVAMDLDIKNYYSSKAIQPATDVTVSSDDEQEQEGISIWGINNDFIVQ</sequence>
<dbReference type="EMBL" id="QNUG01000010">
    <property type="protein sequence ID" value="REC71384.1"/>
    <property type="molecule type" value="Genomic_DNA"/>
</dbReference>
<name>A0A3D9D088_9FLAO</name>
<dbReference type="OrthoDB" id="1100373at2"/>
<dbReference type="Proteomes" id="UP000256326">
    <property type="component" value="Unassembled WGS sequence"/>
</dbReference>
<evidence type="ECO:0008006" key="3">
    <source>
        <dbReference type="Google" id="ProtNLM"/>
    </source>
</evidence>
<evidence type="ECO:0000313" key="1">
    <source>
        <dbReference type="EMBL" id="REC71384.1"/>
    </source>
</evidence>
<organism evidence="1 2">
    <name type="scientific">Epilithonimonas hispanica</name>
    <dbReference type="NCBI Taxonomy" id="358687"/>
    <lineage>
        <taxon>Bacteria</taxon>
        <taxon>Pseudomonadati</taxon>
        <taxon>Bacteroidota</taxon>
        <taxon>Flavobacteriia</taxon>
        <taxon>Flavobacteriales</taxon>
        <taxon>Weeksellaceae</taxon>
        <taxon>Chryseobacterium group</taxon>
        <taxon>Epilithonimonas</taxon>
    </lineage>
</organism>
<protein>
    <recommendedName>
        <fullName evidence="3">LysM domain-containing protein</fullName>
    </recommendedName>
</protein>
<dbReference type="AlphaFoldDB" id="A0A3D9D088"/>
<accession>A0A3D9D088</accession>
<dbReference type="RefSeq" id="WP_116033879.1">
    <property type="nucleotide sequence ID" value="NZ_JBHLVV010000052.1"/>
</dbReference>
<evidence type="ECO:0000313" key="2">
    <source>
        <dbReference type="Proteomes" id="UP000256326"/>
    </source>
</evidence>
<keyword evidence="2" id="KW-1185">Reference proteome</keyword>
<reference evidence="1 2" key="1">
    <citation type="journal article" date="2006" name="Int. J. Syst. Evol. Microbiol.">
        <title>Chryseobacterium hispanicum sp. nov., isolated from the drinking water distribution system of Sevilla, Spain.</title>
        <authorList>
            <person name="Gallego V."/>
            <person name="Garcia M.T."/>
            <person name="Ventosa A."/>
        </authorList>
    </citation>
    <scope>NUCLEOTIDE SEQUENCE [LARGE SCALE GENOMIC DNA]</scope>
    <source>
        <strain evidence="1 2">KCTC 22104</strain>
    </source>
</reference>
<proteinExistence type="predicted"/>
<gene>
    <name evidence="1" type="ORF">DRF58_06090</name>
</gene>
<comment type="caution">
    <text evidence="1">The sequence shown here is derived from an EMBL/GenBank/DDBJ whole genome shotgun (WGS) entry which is preliminary data.</text>
</comment>